<dbReference type="SUPFAM" id="SSF56219">
    <property type="entry name" value="DNase I-like"/>
    <property type="match status" value="1"/>
</dbReference>
<comment type="caution">
    <text evidence="1">The sequence shown here is derived from an EMBL/GenBank/DDBJ whole genome shotgun (WGS) entry which is preliminary data.</text>
</comment>
<dbReference type="PANTHER" id="PTHR46670">
    <property type="entry name" value="ENDO/EXONUCLEASE/PHOSPHATASE DOMAIN-CONTAINING PROTEIN"/>
    <property type="match status" value="1"/>
</dbReference>
<evidence type="ECO:0000313" key="1">
    <source>
        <dbReference type="EMBL" id="KAF7690683.1"/>
    </source>
</evidence>
<evidence type="ECO:0008006" key="3">
    <source>
        <dbReference type="Google" id="ProtNLM"/>
    </source>
</evidence>
<dbReference type="PANTHER" id="PTHR46670:SF3">
    <property type="entry name" value="ENDONUCLEASE_EXONUCLEASE_PHOSPHATASE DOMAIN-CONTAINING PROTEIN"/>
    <property type="match status" value="1"/>
</dbReference>
<feature type="non-terminal residue" evidence="1">
    <location>
        <position position="289"/>
    </location>
</feature>
<accession>A0A8T0AGU9</accession>
<gene>
    <name evidence="1" type="ORF">HF521_012487</name>
</gene>
<sequence length="289" mass="32404">IATIHRQSLKCRQLSTRGYSSFEVQVFVLTLPCPILCAAIYRPPKSNKDFLIEFSEFLSEFLAKFDNVLICGDFNIHVCCPADKPANDFRALLDSLDLAQSISCPTHRLGHTLDLIISRGVIVSTCEVMDFPISDHSLIRFDICAVSPVPTSRAPHRRRIIISSTVEDFIAAFSVSDLAFIDELASPPCPDRFLASFHTICSQITDSVAPYKVKSTNVPADPWLNDTSRALRRRCRQAERKWKKDRLQVSLEMFRDSLATYQSALKEAKGQYLSALINSNSHSSGILFT</sequence>
<dbReference type="InterPro" id="IPR036691">
    <property type="entry name" value="Endo/exonu/phosph_ase_sf"/>
</dbReference>
<evidence type="ECO:0000313" key="2">
    <source>
        <dbReference type="Proteomes" id="UP000606274"/>
    </source>
</evidence>
<keyword evidence="2" id="KW-1185">Reference proteome</keyword>
<protein>
    <recommendedName>
        <fullName evidence="3">Endonuclease/exonuclease/phosphatase domain-containing protein</fullName>
    </recommendedName>
</protein>
<dbReference type="AlphaFoldDB" id="A0A8T0AGU9"/>
<dbReference type="Gene3D" id="3.60.10.10">
    <property type="entry name" value="Endonuclease/exonuclease/phosphatase"/>
    <property type="match status" value="1"/>
</dbReference>
<feature type="non-terminal residue" evidence="1">
    <location>
        <position position="1"/>
    </location>
</feature>
<dbReference type="Proteomes" id="UP000606274">
    <property type="component" value="Unassembled WGS sequence"/>
</dbReference>
<reference evidence="1" key="1">
    <citation type="submission" date="2020-08" db="EMBL/GenBank/DDBJ databases">
        <title>Chromosome-level assembly of Southern catfish (Silurus meridionalis) provides insights into visual adaptation to the nocturnal and benthic lifestyles.</title>
        <authorList>
            <person name="Zhang Y."/>
            <person name="Wang D."/>
            <person name="Peng Z."/>
        </authorList>
    </citation>
    <scope>NUCLEOTIDE SEQUENCE</scope>
    <source>
        <strain evidence="1">SWU-2019-XX</strain>
        <tissue evidence="1">Muscle</tissue>
    </source>
</reference>
<organism evidence="1 2">
    <name type="scientific">Silurus meridionalis</name>
    <name type="common">Southern catfish</name>
    <name type="synonym">Silurus soldatovi meridionalis</name>
    <dbReference type="NCBI Taxonomy" id="175797"/>
    <lineage>
        <taxon>Eukaryota</taxon>
        <taxon>Metazoa</taxon>
        <taxon>Chordata</taxon>
        <taxon>Craniata</taxon>
        <taxon>Vertebrata</taxon>
        <taxon>Euteleostomi</taxon>
        <taxon>Actinopterygii</taxon>
        <taxon>Neopterygii</taxon>
        <taxon>Teleostei</taxon>
        <taxon>Ostariophysi</taxon>
        <taxon>Siluriformes</taxon>
        <taxon>Siluridae</taxon>
        <taxon>Silurus</taxon>
    </lineage>
</organism>
<proteinExistence type="predicted"/>
<name>A0A8T0AGU9_SILME</name>
<dbReference type="EMBL" id="JABFDY010000023">
    <property type="protein sequence ID" value="KAF7690683.1"/>
    <property type="molecule type" value="Genomic_DNA"/>
</dbReference>